<protein>
    <submittedName>
        <fullName evidence="2">Uncharacterized protein</fullName>
    </submittedName>
</protein>
<evidence type="ECO:0000313" key="3">
    <source>
        <dbReference type="Proteomes" id="UP000236990"/>
    </source>
</evidence>
<accession>A0A2S3U7H8</accession>
<comment type="caution">
    <text evidence="2">The sequence shown here is derived from an EMBL/GenBank/DDBJ whole genome shotgun (WGS) entry which is preliminary data.</text>
</comment>
<dbReference type="Proteomes" id="UP000236990">
    <property type="component" value="Unassembled WGS sequence"/>
</dbReference>
<dbReference type="AlphaFoldDB" id="A0A2S3U7H8"/>
<organism evidence="2 3">
    <name type="scientific">Lactiplantibacillus plantarum subsp. plantarum</name>
    <dbReference type="NCBI Taxonomy" id="337330"/>
    <lineage>
        <taxon>Bacteria</taxon>
        <taxon>Bacillati</taxon>
        <taxon>Bacillota</taxon>
        <taxon>Bacilli</taxon>
        <taxon>Lactobacillales</taxon>
        <taxon>Lactobacillaceae</taxon>
        <taxon>Lactiplantibacillus</taxon>
    </lineage>
</organism>
<sequence length="64" mass="7625">MLTTFLYTNHWLSLIGDDYLEWYLVFYFIFLFIRGIWCESESLSDGNGVTYKSAFVYMLKAAPY</sequence>
<reference evidence="2 3" key="1">
    <citation type="submission" date="2017-06" db="EMBL/GenBank/DDBJ databases">
        <title>Genome sequence of Lactobacillus plantarum subsp. plantarum strain SRCM101258.</title>
        <authorList>
            <person name="Cho S.H."/>
        </authorList>
    </citation>
    <scope>NUCLEOTIDE SEQUENCE [LARGE SCALE GENOMIC DNA]</scope>
    <source>
        <strain evidence="2 3">SRCM101258</strain>
    </source>
</reference>
<keyword evidence="1" id="KW-1133">Transmembrane helix</keyword>
<gene>
    <name evidence="2" type="ORF">S101258_01283</name>
</gene>
<dbReference type="EMBL" id="NKCZ01000092">
    <property type="protein sequence ID" value="POD85854.1"/>
    <property type="molecule type" value="Genomic_DNA"/>
</dbReference>
<keyword evidence="1" id="KW-0472">Membrane</keyword>
<name>A0A2S3U7H8_LACPN</name>
<evidence type="ECO:0000313" key="2">
    <source>
        <dbReference type="EMBL" id="POD85854.1"/>
    </source>
</evidence>
<proteinExistence type="predicted"/>
<keyword evidence="1" id="KW-0812">Transmembrane</keyword>
<evidence type="ECO:0000256" key="1">
    <source>
        <dbReference type="SAM" id="Phobius"/>
    </source>
</evidence>
<feature type="transmembrane region" description="Helical" evidence="1">
    <location>
        <begin position="20"/>
        <end position="37"/>
    </location>
</feature>